<keyword evidence="3" id="KW-0732">Signal</keyword>
<dbReference type="OrthoDB" id="6379191at2759"/>
<reference evidence="4" key="1">
    <citation type="submission" date="2011-04" db="EMBL/GenBank/DDBJ databases">
        <authorList>
            <person name="Carlson J."/>
            <person name="Booth B."/>
            <person name="Frise E."/>
            <person name="Sandler J."/>
            <person name="Wan K."/>
            <person name="Yu C."/>
            <person name="Celniker S."/>
        </authorList>
    </citation>
    <scope>NUCLEOTIDE SEQUENCE</scope>
</reference>
<evidence type="ECO:0000256" key="1">
    <source>
        <dbReference type="ARBA" id="ARBA00022460"/>
    </source>
</evidence>
<dbReference type="InterPro" id="IPR000618">
    <property type="entry name" value="Insect_cuticle"/>
</dbReference>
<dbReference type="InterPro" id="IPR031311">
    <property type="entry name" value="CHIT_BIND_RR_consensus"/>
</dbReference>
<dbReference type="InterPro" id="IPR050468">
    <property type="entry name" value="Cuticle_Struct_Prot"/>
</dbReference>
<dbReference type="Bgee" id="FBgn0033729">
    <property type="expression patterns" value="Expressed in larva and 5 other cell types or tissues"/>
</dbReference>
<protein>
    <submittedName>
        <fullName evidence="4">MIP29918p</fullName>
    </submittedName>
</protein>
<dbReference type="GO" id="GO:0042302">
    <property type="term" value="F:structural constituent of cuticle"/>
    <property type="evidence" value="ECO:0007669"/>
    <property type="project" value="UniProtKB-UniRule"/>
</dbReference>
<dbReference type="Pfam" id="PF00379">
    <property type="entry name" value="Chitin_bind_4"/>
    <property type="match status" value="1"/>
</dbReference>
<sequence length="146" mass="16311">RHQLGLHCSDIDIERNRDPVMKYLMLIALFVVAASATDNDDPISQESNVEYNGKYHYHYELKDGSKATQDGVLKSVNADHNGESVNGKYSFVADDGKTYVVSYTADENGYLAVGDHLPTPPPTPVSVLKALEYIRLHPYKTPEQKQ</sequence>
<feature type="signal peptide" evidence="3">
    <location>
        <begin position="1"/>
        <end position="36"/>
    </location>
</feature>
<feature type="non-terminal residue" evidence="4">
    <location>
        <position position="1"/>
    </location>
</feature>
<feature type="chain" id="PRO_5003277184" evidence="3">
    <location>
        <begin position="37"/>
        <end position="146"/>
    </location>
</feature>
<gene>
    <name evidence="4" type="primary">Cpr49Af-RA</name>
</gene>
<dbReference type="PANTHER" id="PTHR10380:SF229">
    <property type="entry name" value="CUTICULAR PROTEIN 49AF, ISOFORM A"/>
    <property type="match status" value="1"/>
</dbReference>
<dbReference type="AlphaFoldDB" id="F2FBB0"/>
<dbReference type="HOGENOM" id="CLU_065450_3_1_1"/>
<dbReference type="PROSITE" id="PS00233">
    <property type="entry name" value="CHIT_BIND_RR_1"/>
    <property type="match status" value="1"/>
</dbReference>
<evidence type="ECO:0000256" key="3">
    <source>
        <dbReference type="SAM" id="SignalP"/>
    </source>
</evidence>
<keyword evidence="1 2" id="KW-0193">Cuticle</keyword>
<proteinExistence type="evidence at transcript level"/>
<dbReference type="PANTHER" id="PTHR10380">
    <property type="entry name" value="CUTICLE PROTEIN"/>
    <property type="match status" value="1"/>
</dbReference>
<evidence type="ECO:0000256" key="2">
    <source>
        <dbReference type="PROSITE-ProRule" id="PRU00497"/>
    </source>
</evidence>
<accession>F2FBB0</accession>
<evidence type="ECO:0000313" key="4">
    <source>
        <dbReference type="EMBL" id="AEA77311.1"/>
    </source>
</evidence>
<dbReference type="VEuPathDB" id="VectorBase:FBgn0033729"/>
<name>F2FBB0_DROME</name>
<dbReference type="PRINTS" id="PR00947">
    <property type="entry name" value="CUTICLE"/>
</dbReference>
<dbReference type="EMBL" id="BT126197">
    <property type="protein sequence ID" value="AEA77311.1"/>
    <property type="molecule type" value="mRNA"/>
</dbReference>
<organism evidence="4">
    <name type="scientific">Drosophila melanogaster</name>
    <name type="common">Fruit fly</name>
    <dbReference type="NCBI Taxonomy" id="7227"/>
    <lineage>
        <taxon>Eukaryota</taxon>
        <taxon>Metazoa</taxon>
        <taxon>Ecdysozoa</taxon>
        <taxon>Arthropoda</taxon>
        <taxon>Hexapoda</taxon>
        <taxon>Insecta</taxon>
        <taxon>Pterygota</taxon>
        <taxon>Neoptera</taxon>
        <taxon>Endopterygota</taxon>
        <taxon>Diptera</taxon>
        <taxon>Brachycera</taxon>
        <taxon>Muscomorpha</taxon>
        <taxon>Ephydroidea</taxon>
        <taxon>Drosophilidae</taxon>
        <taxon>Drosophila</taxon>
        <taxon>Sophophora</taxon>
    </lineage>
</organism>
<dbReference type="ExpressionAtlas" id="F2FBB0">
    <property type="expression patterns" value="baseline and differential"/>
</dbReference>
<dbReference type="PROSITE" id="PS51155">
    <property type="entry name" value="CHIT_BIND_RR_2"/>
    <property type="match status" value="1"/>
</dbReference>